<sequence length="57" mass="6703">MSWSDMLDSTLHIDSRSYFLYPLFFDTLLAWPKVGKTTAMKPNLRRKTTLRSMFASK</sequence>
<proteinExistence type="predicted"/>
<evidence type="ECO:0000313" key="1">
    <source>
        <dbReference type="EMBL" id="PON71888.1"/>
    </source>
</evidence>
<evidence type="ECO:0000313" key="2">
    <source>
        <dbReference type="Proteomes" id="UP000237105"/>
    </source>
</evidence>
<gene>
    <name evidence="1" type="ORF">PanWU01x14_070750</name>
</gene>
<accession>A0A2P5DF20</accession>
<comment type="caution">
    <text evidence="1">The sequence shown here is derived from an EMBL/GenBank/DDBJ whole genome shotgun (WGS) entry which is preliminary data.</text>
</comment>
<dbReference type="Proteomes" id="UP000237105">
    <property type="component" value="Unassembled WGS sequence"/>
</dbReference>
<organism evidence="1 2">
    <name type="scientific">Parasponia andersonii</name>
    <name type="common">Sponia andersonii</name>
    <dbReference type="NCBI Taxonomy" id="3476"/>
    <lineage>
        <taxon>Eukaryota</taxon>
        <taxon>Viridiplantae</taxon>
        <taxon>Streptophyta</taxon>
        <taxon>Embryophyta</taxon>
        <taxon>Tracheophyta</taxon>
        <taxon>Spermatophyta</taxon>
        <taxon>Magnoliopsida</taxon>
        <taxon>eudicotyledons</taxon>
        <taxon>Gunneridae</taxon>
        <taxon>Pentapetalae</taxon>
        <taxon>rosids</taxon>
        <taxon>fabids</taxon>
        <taxon>Rosales</taxon>
        <taxon>Cannabaceae</taxon>
        <taxon>Parasponia</taxon>
    </lineage>
</organism>
<dbReference type="EMBL" id="JXTB01000042">
    <property type="protein sequence ID" value="PON71888.1"/>
    <property type="molecule type" value="Genomic_DNA"/>
</dbReference>
<name>A0A2P5DF20_PARAD</name>
<dbReference type="AlphaFoldDB" id="A0A2P5DF20"/>
<keyword evidence="2" id="KW-1185">Reference proteome</keyword>
<reference evidence="2" key="1">
    <citation type="submission" date="2016-06" db="EMBL/GenBank/DDBJ databases">
        <title>Parallel loss of symbiosis genes in relatives of nitrogen-fixing non-legume Parasponia.</title>
        <authorList>
            <person name="Van Velzen R."/>
            <person name="Holmer R."/>
            <person name="Bu F."/>
            <person name="Rutten L."/>
            <person name="Van Zeijl A."/>
            <person name="Liu W."/>
            <person name="Santuari L."/>
            <person name="Cao Q."/>
            <person name="Sharma T."/>
            <person name="Shen D."/>
            <person name="Roswanjaya Y."/>
            <person name="Wardhani T."/>
            <person name="Kalhor M.S."/>
            <person name="Jansen J."/>
            <person name="Van den Hoogen J."/>
            <person name="Gungor B."/>
            <person name="Hartog M."/>
            <person name="Hontelez J."/>
            <person name="Verver J."/>
            <person name="Yang W.-C."/>
            <person name="Schijlen E."/>
            <person name="Repin R."/>
            <person name="Schilthuizen M."/>
            <person name="Schranz E."/>
            <person name="Heidstra R."/>
            <person name="Miyata K."/>
            <person name="Fedorova E."/>
            <person name="Kohlen W."/>
            <person name="Bisseling T."/>
            <person name="Smit S."/>
            <person name="Geurts R."/>
        </authorList>
    </citation>
    <scope>NUCLEOTIDE SEQUENCE [LARGE SCALE GENOMIC DNA]</scope>
    <source>
        <strain evidence="2">cv. WU1-14</strain>
    </source>
</reference>
<protein>
    <submittedName>
        <fullName evidence="1">Uncharacterized protein</fullName>
    </submittedName>
</protein>